<dbReference type="Gene3D" id="1.20.1250.20">
    <property type="entry name" value="MFS general substrate transporter like domains"/>
    <property type="match status" value="1"/>
</dbReference>
<keyword evidence="6 9" id="KW-0472">Membrane</keyword>
<dbReference type="HOGENOM" id="CLU_001265_30_13_1"/>
<name>S3DA05_GLAL2</name>
<dbReference type="InterPro" id="IPR050360">
    <property type="entry name" value="MFS_Sugar_Transporters"/>
</dbReference>
<dbReference type="AlphaFoldDB" id="S3DA05"/>
<comment type="subcellular location">
    <subcellularLocation>
        <location evidence="1">Membrane</location>
        <topology evidence="1">Multi-pass membrane protein</topology>
    </subcellularLocation>
</comment>
<dbReference type="PROSITE" id="PS50850">
    <property type="entry name" value="MFS"/>
    <property type="match status" value="1"/>
</dbReference>
<reference evidence="11 12" key="1">
    <citation type="journal article" date="2013" name="BMC Genomics">
        <title>Genomics-driven discovery of the pneumocandin biosynthetic gene cluster in the fungus Glarea lozoyensis.</title>
        <authorList>
            <person name="Chen L."/>
            <person name="Yue Q."/>
            <person name="Zhang X."/>
            <person name="Xiang M."/>
            <person name="Wang C."/>
            <person name="Li S."/>
            <person name="Che Y."/>
            <person name="Ortiz-Lopez F.J."/>
            <person name="Bills G.F."/>
            <person name="Liu X."/>
            <person name="An Z."/>
        </authorList>
    </citation>
    <scope>NUCLEOTIDE SEQUENCE [LARGE SCALE GENOMIC DNA]</scope>
    <source>
        <strain evidence="12">ATCC 20868 / MF5171</strain>
    </source>
</reference>
<keyword evidence="4 9" id="KW-0812">Transmembrane</keyword>
<feature type="transmembrane region" description="Helical" evidence="9">
    <location>
        <begin position="449"/>
        <end position="468"/>
    </location>
</feature>
<dbReference type="RefSeq" id="XP_008079126.1">
    <property type="nucleotide sequence ID" value="XM_008080935.1"/>
</dbReference>
<dbReference type="OrthoDB" id="6133115at2759"/>
<dbReference type="GO" id="GO:0016020">
    <property type="term" value="C:membrane"/>
    <property type="evidence" value="ECO:0007669"/>
    <property type="project" value="UniProtKB-SubCell"/>
</dbReference>
<evidence type="ECO:0000256" key="6">
    <source>
        <dbReference type="ARBA" id="ARBA00023136"/>
    </source>
</evidence>
<feature type="transmembrane region" description="Helical" evidence="9">
    <location>
        <begin position="103"/>
        <end position="123"/>
    </location>
</feature>
<feature type="transmembrane region" description="Helical" evidence="9">
    <location>
        <begin position="76"/>
        <end position="96"/>
    </location>
</feature>
<dbReference type="FunFam" id="1.20.1250.20:FF:000117">
    <property type="entry name" value="MFS hexose transporter"/>
    <property type="match status" value="1"/>
</dbReference>
<keyword evidence="3 7" id="KW-0813">Transport</keyword>
<comment type="similarity">
    <text evidence="2 7">Belongs to the major facilitator superfamily. Sugar transporter (TC 2.A.1.1) family.</text>
</comment>
<feature type="transmembrane region" description="Helical" evidence="9">
    <location>
        <begin position="385"/>
        <end position="408"/>
    </location>
</feature>
<proteinExistence type="inferred from homology"/>
<feature type="transmembrane region" description="Helical" evidence="9">
    <location>
        <begin position="350"/>
        <end position="373"/>
    </location>
</feature>
<evidence type="ECO:0000259" key="10">
    <source>
        <dbReference type="PROSITE" id="PS50850"/>
    </source>
</evidence>
<keyword evidence="5 9" id="KW-1133">Transmembrane helix</keyword>
<dbReference type="InterPro" id="IPR036259">
    <property type="entry name" value="MFS_trans_sf"/>
</dbReference>
<dbReference type="Proteomes" id="UP000016922">
    <property type="component" value="Unassembled WGS sequence"/>
</dbReference>
<feature type="transmembrane region" description="Helical" evidence="9">
    <location>
        <begin position="129"/>
        <end position="153"/>
    </location>
</feature>
<evidence type="ECO:0000256" key="2">
    <source>
        <dbReference type="ARBA" id="ARBA00010992"/>
    </source>
</evidence>
<dbReference type="GeneID" id="19466040"/>
<protein>
    <submittedName>
        <fullName evidence="11">MFS general substrate transporter</fullName>
    </submittedName>
</protein>
<dbReference type="InterPro" id="IPR003663">
    <property type="entry name" value="Sugar/inositol_transpt"/>
</dbReference>
<dbReference type="InterPro" id="IPR020846">
    <property type="entry name" value="MFS_dom"/>
</dbReference>
<dbReference type="InterPro" id="IPR005828">
    <property type="entry name" value="MFS_sugar_transport-like"/>
</dbReference>
<feature type="transmembrane region" description="Helical" evidence="9">
    <location>
        <begin position="165"/>
        <end position="185"/>
    </location>
</feature>
<sequence length="537" mass="60241">MPFYTSSKDTFEVGGREFPRVTWYKEPGMRSLYIALMFAVLTSATNGYDGSMMNGLQALDEWKASFNNPNAATRGLLNAIMSVGSIVALPITPYIADIFGRRIGVITGCVIMIVGVVLQSIGINIEMFIASRFFIGFGVAIAHGAAPLLIAELTHPQHRAIFTTIYNSTWYFGSIVAAWLTYGTFKIDSAWSWRIPSMVQAAPSVIQLVAIWMVPESPRYLIAKGKDEQALNILAKAHARGNIEDELVQIEYREIRDTIKLEQEYESNGWVELFKTKGNRRRLIILVSLGFFSQWSGNGLVSYYMDDVLKGAGVLDPQLRLEINGILNIINFATALTMCFFIDKFGRRPLFLFATGGMLMAFVAWTIAAAQFVKTAVKAAGTAEIFFIFLYYVFYNSAWSGLLVGYGVEILPYKLRAKGLTIMFLAVDLALFFNSYVNPVALDHLGWKYYIVYDCWLAFELGIVYFFFIETRNTPLEEIVKYFDGEDALLGGNLATQKAKELLQEDGIHDEKMATSAHHREVSATNSHEESPRNEKI</sequence>
<feature type="domain" description="Major facilitator superfamily (MFS) profile" evidence="10">
    <location>
        <begin position="35"/>
        <end position="472"/>
    </location>
</feature>
<evidence type="ECO:0000256" key="3">
    <source>
        <dbReference type="ARBA" id="ARBA00022448"/>
    </source>
</evidence>
<dbReference type="SUPFAM" id="SSF103473">
    <property type="entry name" value="MFS general substrate transporter"/>
    <property type="match status" value="1"/>
</dbReference>
<feature type="transmembrane region" description="Helical" evidence="9">
    <location>
        <begin position="283"/>
        <end position="305"/>
    </location>
</feature>
<dbReference type="GO" id="GO:0005351">
    <property type="term" value="F:carbohydrate:proton symporter activity"/>
    <property type="evidence" value="ECO:0007669"/>
    <property type="project" value="TreeGrafter"/>
</dbReference>
<keyword evidence="12" id="KW-1185">Reference proteome</keyword>
<evidence type="ECO:0000313" key="12">
    <source>
        <dbReference type="Proteomes" id="UP000016922"/>
    </source>
</evidence>
<evidence type="ECO:0000256" key="8">
    <source>
        <dbReference type="SAM" id="MobiDB-lite"/>
    </source>
</evidence>
<evidence type="ECO:0000256" key="1">
    <source>
        <dbReference type="ARBA" id="ARBA00004141"/>
    </source>
</evidence>
<accession>S3DA05</accession>
<dbReference type="Pfam" id="PF00083">
    <property type="entry name" value="Sugar_tr"/>
    <property type="match status" value="1"/>
</dbReference>
<evidence type="ECO:0000256" key="5">
    <source>
        <dbReference type="ARBA" id="ARBA00022989"/>
    </source>
</evidence>
<evidence type="ECO:0000256" key="9">
    <source>
        <dbReference type="SAM" id="Phobius"/>
    </source>
</evidence>
<dbReference type="eggNOG" id="KOG0254">
    <property type="taxonomic scope" value="Eukaryota"/>
</dbReference>
<organism evidence="11 12">
    <name type="scientific">Glarea lozoyensis (strain ATCC 20868 / MF5171)</name>
    <dbReference type="NCBI Taxonomy" id="1116229"/>
    <lineage>
        <taxon>Eukaryota</taxon>
        <taxon>Fungi</taxon>
        <taxon>Dikarya</taxon>
        <taxon>Ascomycota</taxon>
        <taxon>Pezizomycotina</taxon>
        <taxon>Leotiomycetes</taxon>
        <taxon>Helotiales</taxon>
        <taxon>Helotiaceae</taxon>
        <taxon>Glarea</taxon>
    </lineage>
</organism>
<evidence type="ECO:0000313" key="11">
    <source>
        <dbReference type="EMBL" id="EPE33974.1"/>
    </source>
</evidence>
<evidence type="ECO:0000256" key="7">
    <source>
        <dbReference type="RuleBase" id="RU003346"/>
    </source>
</evidence>
<dbReference type="EMBL" id="KE145357">
    <property type="protein sequence ID" value="EPE33974.1"/>
    <property type="molecule type" value="Genomic_DNA"/>
</dbReference>
<dbReference type="PANTHER" id="PTHR48022:SF64">
    <property type="entry name" value="MAJOR FACILITATOR SUPERFAMILY (MFS) PROFILE DOMAIN-CONTAINING PROTEIN"/>
    <property type="match status" value="1"/>
</dbReference>
<dbReference type="KEGG" id="glz:GLAREA_06987"/>
<dbReference type="PANTHER" id="PTHR48022">
    <property type="entry name" value="PLASTIDIC GLUCOSE TRANSPORTER 4"/>
    <property type="match status" value="1"/>
</dbReference>
<feature type="transmembrane region" description="Helical" evidence="9">
    <location>
        <begin position="420"/>
        <end position="437"/>
    </location>
</feature>
<dbReference type="NCBIfam" id="TIGR00879">
    <property type="entry name" value="SP"/>
    <property type="match status" value="1"/>
</dbReference>
<evidence type="ECO:0000256" key="4">
    <source>
        <dbReference type="ARBA" id="ARBA00022692"/>
    </source>
</evidence>
<feature type="transmembrane region" description="Helical" evidence="9">
    <location>
        <begin position="325"/>
        <end position="343"/>
    </location>
</feature>
<feature type="region of interest" description="Disordered" evidence="8">
    <location>
        <begin position="515"/>
        <end position="537"/>
    </location>
</feature>
<gene>
    <name evidence="11" type="ORF">GLAREA_06987</name>
</gene>
<dbReference type="OMA" id="VYRKEQT"/>